<evidence type="ECO:0000313" key="5">
    <source>
        <dbReference type="Proteomes" id="UP001497383"/>
    </source>
</evidence>
<sequence length="188" mass="21952">MFRNLGRFDQDFDNLLLRPRKYSNILPKKYNPRQLAEQSHPRTSKEVGRPMGGLHAPSIWDRNEWFVDDFWDKFNSGRYFVGFDDSVNIVEKNDKYLVAYKEPGLKEDDIQIDFNKEDNELVIYMNQEEGSATGSHSKSYQSTMKFDKAVKVDGIQAEIDESGVELVLPKVHADNEHYHHVEVKKKQP</sequence>
<feature type="domain" description="SHSP" evidence="3">
    <location>
        <begin position="78"/>
        <end position="186"/>
    </location>
</feature>
<proteinExistence type="inferred from homology"/>
<comment type="similarity">
    <text evidence="1 2">Belongs to the small heat shock protein (HSP20) family.</text>
</comment>
<dbReference type="Proteomes" id="UP001497383">
    <property type="component" value="Chromosome 1"/>
</dbReference>
<evidence type="ECO:0000313" key="4">
    <source>
        <dbReference type="EMBL" id="CAK9435615.1"/>
    </source>
</evidence>
<dbReference type="Pfam" id="PF00011">
    <property type="entry name" value="HSP20"/>
    <property type="match status" value="1"/>
</dbReference>
<reference evidence="4 5" key="1">
    <citation type="submission" date="2024-03" db="EMBL/GenBank/DDBJ databases">
        <authorList>
            <person name="Brejova B."/>
        </authorList>
    </citation>
    <scope>NUCLEOTIDE SEQUENCE [LARGE SCALE GENOMIC DNA]</scope>
    <source>
        <strain evidence="4 5">CBS 14171</strain>
    </source>
</reference>
<dbReference type="GeneID" id="92205538"/>
<dbReference type="CDD" id="cd00298">
    <property type="entry name" value="ACD_sHsps_p23-like"/>
    <property type="match status" value="1"/>
</dbReference>
<protein>
    <recommendedName>
        <fullName evidence="3">SHSP domain-containing protein</fullName>
    </recommendedName>
</protein>
<dbReference type="InterPro" id="IPR002068">
    <property type="entry name" value="A-crystallin/Hsp20_dom"/>
</dbReference>
<accession>A0ABP0ZD66</accession>
<keyword evidence="5" id="KW-1185">Reference proteome</keyword>
<evidence type="ECO:0000256" key="2">
    <source>
        <dbReference type="RuleBase" id="RU003616"/>
    </source>
</evidence>
<dbReference type="SUPFAM" id="SSF49764">
    <property type="entry name" value="HSP20-like chaperones"/>
    <property type="match status" value="1"/>
</dbReference>
<evidence type="ECO:0000259" key="3">
    <source>
        <dbReference type="PROSITE" id="PS01031"/>
    </source>
</evidence>
<organism evidence="4 5">
    <name type="scientific">Lodderomyces beijingensis</name>
    <dbReference type="NCBI Taxonomy" id="1775926"/>
    <lineage>
        <taxon>Eukaryota</taxon>
        <taxon>Fungi</taxon>
        <taxon>Dikarya</taxon>
        <taxon>Ascomycota</taxon>
        <taxon>Saccharomycotina</taxon>
        <taxon>Pichiomycetes</taxon>
        <taxon>Debaryomycetaceae</taxon>
        <taxon>Candida/Lodderomyces clade</taxon>
        <taxon>Lodderomyces</taxon>
    </lineage>
</organism>
<name>A0ABP0ZD66_9ASCO</name>
<dbReference type="RefSeq" id="XP_066827280.1">
    <property type="nucleotide sequence ID" value="XM_066973528.1"/>
</dbReference>
<dbReference type="InterPro" id="IPR008978">
    <property type="entry name" value="HSP20-like_chaperone"/>
</dbReference>
<dbReference type="Gene3D" id="2.60.40.790">
    <property type="match status" value="1"/>
</dbReference>
<dbReference type="PROSITE" id="PS01031">
    <property type="entry name" value="SHSP"/>
    <property type="match status" value="1"/>
</dbReference>
<evidence type="ECO:0000256" key="1">
    <source>
        <dbReference type="PROSITE-ProRule" id="PRU00285"/>
    </source>
</evidence>
<gene>
    <name evidence="4" type="ORF">LODBEIA_P03420</name>
</gene>
<dbReference type="EMBL" id="OZ022405">
    <property type="protein sequence ID" value="CAK9435615.1"/>
    <property type="molecule type" value="Genomic_DNA"/>
</dbReference>